<protein>
    <submittedName>
        <fullName evidence="1 3">Uncharacterized protein</fullName>
    </submittedName>
</protein>
<dbReference type="EMBL" id="UYSU01032753">
    <property type="protein sequence ID" value="VDL90502.1"/>
    <property type="molecule type" value="Genomic_DNA"/>
</dbReference>
<gene>
    <name evidence="1" type="ORF">SSLN_LOCUS4117</name>
</gene>
<dbReference type="AlphaFoldDB" id="A0A183SIR9"/>
<evidence type="ECO:0000313" key="2">
    <source>
        <dbReference type="Proteomes" id="UP000275846"/>
    </source>
</evidence>
<reference evidence="1 2" key="2">
    <citation type="submission" date="2018-11" db="EMBL/GenBank/DDBJ databases">
        <authorList>
            <consortium name="Pathogen Informatics"/>
        </authorList>
    </citation>
    <scope>NUCLEOTIDE SEQUENCE [LARGE SCALE GENOMIC DNA]</scope>
    <source>
        <strain evidence="1 2">NST_G2</strain>
    </source>
</reference>
<proteinExistence type="predicted"/>
<keyword evidence="2" id="KW-1185">Reference proteome</keyword>
<accession>A0A183SIR9</accession>
<evidence type="ECO:0000313" key="1">
    <source>
        <dbReference type="EMBL" id="VDL90502.1"/>
    </source>
</evidence>
<organism evidence="3">
    <name type="scientific">Schistocephalus solidus</name>
    <name type="common">Tapeworm</name>
    <dbReference type="NCBI Taxonomy" id="70667"/>
    <lineage>
        <taxon>Eukaryota</taxon>
        <taxon>Metazoa</taxon>
        <taxon>Spiralia</taxon>
        <taxon>Lophotrochozoa</taxon>
        <taxon>Platyhelminthes</taxon>
        <taxon>Cestoda</taxon>
        <taxon>Eucestoda</taxon>
        <taxon>Diphyllobothriidea</taxon>
        <taxon>Diphyllobothriidae</taxon>
        <taxon>Schistocephalus</taxon>
    </lineage>
</organism>
<dbReference type="Proteomes" id="UP000275846">
    <property type="component" value="Unassembled WGS sequence"/>
</dbReference>
<sequence length="184" mass="20325">MYTDNPAAGYWTSACTGHLVCLQQEIPAPGAQKPSCANATHKGCASESAELRWRVTRCVRARSVVDGRLGQSATRSVEAACAWVWRRFRGKYGTSRVKCLSLLRSKPGSHLLRKCVSNQPPFRMDSVEANRSVEVEPAVETEEVVVDQSGDQCGYFQEFEPYDRLIYECSVSAAVAAFLRLGKT</sequence>
<evidence type="ECO:0000313" key="3">
    <source>
        <dbReference type="WBParaSite" id="SSLN_0000426101-mRNA-1"/>
    </source>
</evidence>
<name>A0A183SIR9_SCHSO</name>
<reference evidence="3" key="1">
    <citation type="submission" date="2016-06" db="UniProtKB">
        <authorList>
            <consortium name="WormBaseParasite"/>
        </authorList>
    </citation>
    <scope>IDENTIFICATION</scope>
</reference>
<dbReference type="WBParaSite" id="SSLN_0000426101-mRNA-1">
    <property type="protein sequence ID" value="SSLN_0000426101-mRNA-1"/>
    <property type="gene ID" value="SSLN_0000426101"/>
</dbReference>